<keyword evidence="8" id="KW-1003">Cell membrane</keyword>
<evidence type="ECO:0000256" key="18">
    <source>
        <dbReference type="ARBA" id="ARBA00029893"/>
    </source>
</evidence>
<organism evidence="25 26">
    <name type="scientific">Tissierella pigra</name>
    <dbReference type="NCBI Taxonomy" id="2607614"/>
    <lineage>
        <taxon>Bacteria</taxon>
        <taxon>Bacillati</taxon>
        <taxon>Bacillota</taxon>
        <taxon>Tissierellia</taxon>
        <taxon>Tissierellales</taxon>
        <taxon>Tissierellaceae</taxon>
        <taxon>Tissierella</taxon>
    </lineage>
</organism>
<keyword evidence="12 25" id="KW-0548">Nucleotidyltransferase</keyword>
<evidence type="ECO:0000256" key="5">
    <source>
        <dbReference type="ARBA" id="ARBA00010185"/>
    </source>
</evidence>
<comment type="subcellular location">
    <subcellularLocation>
        <location evidence="2">Cell membrane</location>
        <topology evidence="2">Multi-pass membrane protein</topology>
    </subcellularLocation>
</comment>
<keyword evidence="10 25" id="KW-0808">Transferase</keyword>
<evidence type="ECO:0000256" key="6">
    <source>
        <dbReference type="ARBA" id="ARBA00012487"/>
    </source>
</evidence>
<feature type="transmembrane region" description="Helical" evidence="24">
    <location>
        <begin position="77"/>
        <end position="94"/>
    </location>
</feature>
<evidence type="ECO:0000256" key="10">
    <source>
        <dbReference type="ARBA" id="ARBA00022679"/>
    </source>
</evidence>
<keyword evidence="9" id="KW-0444">Lipid biosynthesis</keyword>
<evidence type="ECO:0000256" key="1">
    <source>
        <dbReference type="ARBA" id="ARBA00001698"/>
    </source>
</evidence>
<dbReference type="AlphaFoldDB" id="A0A6N7XD82"/>
<dbReference type="GO" id="GO:0004605">
    <property type="term" value="F:phosphatidate cytidylyltransferase activity"/>
    <property type="evidence" value="ECO:0007669"/>
    <property type="project" value="UniProtKB-EC"/>
</dbReference>
<comment type="catalytic activity">
    <reaction evidence="1">
        <text>a 1,2-diacyl-sn-glycero-3-phosphate + CTP + H(+) = a CDP-1,2-diacyl-sn-glycerol + diphosphate</text>
        <dbReference type="Rhea" id="RHEA:16229"/>
        <dbReference type="ChEBI" id="CHEBI:15378"/>
        <dbReference type="ChEBI" id="CHEBI:33019"/>
        <dbReference type="ChEBI" id="CHEBI:37563"/>
        <dbReference type="ChEBI" id="CHEBI:58332"/>
        <dbReference type="ChEBI" id="CHEBI:58608"/>
        <dbReference type="EC" id="2.7.7.41"/>
    </reaction>
</comment>
<comment type="pathway">
    <text evidence="4">Lipid metabolism.</text>
</comment>
<evidence type="ECO:0000256" key="8">
    <source>
        <dbReference type="ARBA" id="ARBA00022475"/>
    </source>
</evidence>
<dbReference type="RefSeq" id="WP_216585153.1">
    <property type="nucleotide sequence ID" value="NZ_JAHLPJ010000001.1"/>
</dbReference>
<name>A0A6N7XD82_9FIRM</name>
<keyword evidence="14" id="KW-0443">Lipid metabolism</keyword>
<dbReference type="GO" id="GO:0005886">
    <property type="term" value="C:plasma membrane"/>
    <property type="evidence" value="ECO:0007669"/>
    <property type="project" value="UniProtKB-SubCell"/>
</dbReference>
<feature type="transmembrane region" description="Helical" evidence="24">
    <location>
        <begin position="129"/>
        <end position="147"/>
    </location>
</feature>
<keyword evidence="15 24" id="KW-0472">Membrane</keyword>
<evidence type="ECO:0000256" key="24">
    <source>
        <dbReference type="SAM" id="Phobius"/>
    </source>
</evidence>
<keyword evidence="13 24" id="KW-1133">Transmembrane helix</keyword>
<evidence type="ECO:0000256" key="7">
    <source>
        <dbReference type="ARBA" id="ARBA00019373"/>
    </source>
</evidence>
<feature type="transmembrane region" description="Helical" evidence="24">
    <location>
        <begin position="53"/>
        <end position="71"/>
    </location>
</feature>
<evidence type="ECO:0000256" key="19">
    <source>
        <dbReference type="ARBA" id="ARBA00031825"/>
    </source>
</evidence>
<evidence type="ECO:0000256" key="21">
    <source>
        <dbReference type="ARBA" id="ARBA00032396"/>
    </source>
</evidence>
<accession>A0A6N7XD82</accession>
<evidence type="ECO:0000313" key="25">
    <source>
        <dbReference type="EMBL" id="MST99988.1"/>
    </source>
</evidence>
<evidence type="ECO:0000256" key="20">
    <source>
        <dbReference type="ARBA" id="ARBA00032253"/>
    </source>
</evidence>
<keyword evidence="16" id="KW-0594">Phospholipid biosynthesis</keyword>
<evidence type="ECO:0000256" key="17">
    <source>
        <dbReference type="ARBA" id="ARBA00023264"/>
    </source>
</evidence>
<dbReference type="PANTHER" id="PTHR46382">
    <property type="entry name" value="PHOSPHATIDATE CYTIDYLYLTRANSFERASE"/>
    <property type="match status" value="1"/>
</dbReference>
<comment type="caution">
    <text evidence="25">The sequence shown here is derived from an EMBL/GenBank/DDBJ whole genome shotgun (WGS) entry which is preliminary data.</text>
</comment>
<evidence type="ECO:0000256" key="3">
    <source>
        <dbReference type="ARBA" id="ARBA00005119"/>
    </source>
</evidence>
<dbReference type="Proteomes" id="UP000469523">
    <property type="component" value="Unassembled WGS sequence"/>
</dbReference>
<evidence type="ECO:0000256" key="22">
    <source>
        <dbReference type="ARBA" id="ARBA00032743"/>
    </source>
</evidence>
<evidence type="ECO:0000313" key="26">
    <source>
        <dbReference type="Proteomes" id="UP000469523"/>
    </source>
</evidence>
<feature type="transmembrane region" description="Helical" evidence="24">
    <location>
        <begin position="106"/>
        <end position="123"/>
    </location>
</feature>
<feature type="transmembrane region" description="Helical" evidence="24">
    <location>
        <begin position="168"/>
        <end position="186"/>
    </location>
</feature>
<dbReference type="EC" id="2.7.7.41" evidence="6"/>
<gene>
    <name evidence="25" type="ORF">FYJ83_00730</name>
</gene>
<evidence type="ECO:0000256" key="13">
    <source>
        <dbReference type="ARBA" id="ARBA00022989"/>
    </source>
</evidence>
<dbReference type="PANTHER" id="PTHR46382:SF1">
    <property type="entry name" value="PHOSPHATIDATE CYTIDYLYLTRANSFERASE"/>
    <property type="match status" value="1"/>
</dbReference>
<evidence type="ECO:0000256" key="23">
    <source>
        <dbReference type="ARBA" id="ARBA00033406"/>
    </source>
</evidence>
<dbReference type="EMBL" id="VUNQ01000001">
    <property type="protein sequence ID" value="MST99988.1"/>
    <property type="molecule type" value="Genomic_DNA"/>
</dbReference>
<feature type="transmembrane region" description="Helical" evidence="24">
    <location>
        <begin position="192"/>
        <end position="213"/>
    </location>
</feature>
<sequence length="258" mass="28768">MKDLSKRFVSGLIGLILLIFIVSKGENLLSFAIYIVSIVGLRELYKALEKIDIMPVYIVGYLGATGLFINAILLNKYLGLVFTFIIIILLILIMMNKNISIKDISVTFLGILYIPFLMFHIAYLDKTKYIWLIFIIAFGTDTFAYIAGNLFGKMKLCPKISPNKTVEGSIGGIIGSIILTIIYSISFRLAPMWKLILLAVLGSIIAQIGDLVASRIKRLCGIKDYGFIMPGHGGVLDRFDSIILTAPVIYYYISIFLI</sequence>
<evidence type="ECO:0000256" key="9">
    <source>
        <dbReference type="ARBA" id="ARBA00022516"/>
    </source>
</evidence>
<evidence type="ECO:0000256" key="11">
    <source>
        <dbReference type="ARBA" id="ARBA00022692"/>
    </source>
</evidence>
<evidence type="ECO:0000256" key="2">
    <source>
        <dbReference type="ARBA" id="ARBA00004651"/>
    </source>
</evidence>
<keyword evidence="11 24" id="KW-0812">Transmembrane</keyword>
<evidence type="ECO:0000256" key="16">
    <source>
        <dbReference type="ARBA" id="ARBA00023209"/>
    </source>
</evidence>
<reference evidence="25 26" key="1">
    <citation type="submission" date="2019-09" db="EMBL/GenBank/DDBJ databases">
        <title>In-depth cultivation of the pig gut microbiome towards novel bacterial diversity and tailored functional studies.</title>
        <authorList>
            <person name="Wylensek D."/>
            <person name="Hitch T.C.A."/>
            <person name="Clavel T."/>
        </authorList>
    </citation>
    <scope>NUCLEOTIDE SEQUENCE [LARGE SCALE GENOMIC DNA]</scope>
    <source>
        <strain evidence="25 26">WCA3-693-APC-4?</strain>
    </source>
</reference>
<protein>
    <recommendedName>
        <fullName evidence="7">Phosphatidate cytidylyltransferase</fullName>
        <ecNumber evidence="6">2.7.7.41</ecNumber>
    </recommendedName>
    <alternativeName>
        <fullName evidence="20">CDP-DAG synthase</fullName>
    </alternativeName>
    <alternativeName>
        <fullName evidence="22">CDP-DG synthase</fullName>
    </alternativeName>
    <alternativeName>
        <fullName evidence="18">CDP-diacylglycerol synthase</fullName>
    </alternativeName>
    <alternativeName>
        <fullName evidence="21">CDP-diglyceride pyrophosphorylase</fullName>
    </alternativeName>
    <alternativeName>
        <fullName evidence="23">CDP-diglyceride synthase</fullName>
    </alternativeName>
    <alternativeName>
        <fullName evidence="19">CTP:phosphatidate cytidylyltransferase</fullName>
    </alternativeName>
</protein>
<feature type="transmembrane region" description="Helical" evidence="24">
    <location>
        <begin position="12"/>
        <end position="41"/>
    </location>
</feature>
<comment type="similarity">
    <text evidence="5">Belongs to the CDS family.</text>
</comment>
<dbReference type="Pfam" id="PF01148">
    <property type="entry name" value="CTP_transf_1"/>
    <property type="match status" value="1"/>
</dbReference>
<evidence type="ECO:0000256" key="4">
    <source>
        <dbReference type="ARBA" id="ARBA00005189"/>
    </source>
</evidence>
<proteinExistence type="inferred from homology"/>
<keyword evidence="17" id="KW-1208">Phospholipid metabolism</keyword>
<comment type="pathway">
    <text evidence="3">Phospholipid metabolism; CDP-diacylglycerol biosynthesis; CDP-diacylglycerol from sn-glycerol 3-phosphate: step 3/3.</text>
</comment>
<evidence type="ECO:0000256" key="12">
    <source>
        <dbReference type="ARBA" id="ARBA00022695"/>
    </source>
</evidence>
<keyword evidence="26" id="KW-1185">Reference proteome</keyword>
<evidence type="ECO:0000256" key="15">
    <source>
        <dbReference type="ARBA" id="ARBA00023136"/>
    </source>
</evidence>
<evidence type="ECO:0000256" key="14">
    <source>
        <dbReference type="ARBA" id="ARBA00023098"/>
    </source>
</evidence>
<dbReference type="GO" id="GO:0016024">
    <property type="term" value="P:CDP-diacylglycerol biosynthetic process"/>
    <property type="evidence" value="ECO:0007669"/>
    <property type="project" value="TreeGrafter"/>
</dbReference>